<organism evidence="2 3">
    <name type="scientific">Crocosphaera watsonii WH 8501</name>
    <dbReference type="NCBI Taxonomy" id="165597"/>
    <lineage>
        <taxon>Bacteria</taxon>
        <taxon>Bacillati</taxon>
        <taxon>Cyanobacteriota</taxon>
        <taxon>Cyanophyceae</taxon>
        <taxon>Oscillatoriophycideae</taxon>
        <taxon>Chroococcales</taxon>
        <taxon>Aphanothecaceae</taxon>
        <taxon>Crocosphaera</taxon>
    </lineage>
</organism>
<dbReference type="Proteomes" id="UP000003922">
    <property type="component" value="Unassembled WGS sequence"/>
</dbReference>
<comment type="caution">
    <text evidence="2">The sequence shown here is derived from an EMBL/GenBank/DDBJ whole genome shotgun (WGS) entry which is preliminary data.</text>
</comment>
<evidence type="ECO:0000313" key="2">
    <source>
        <dbReference type="EMBL" id="EAM48420.1"/>
    </source>
</evidence>
<reference evidence="2" key="1">
    <citation type="submission" date="2004-02" db="EMBL/GenBank/DDBJ databases">
        <authorList>
            <consortium name="DOE Joint Genome Institute"/>
        </authorList>
    </citation>
    <scope>NUCLEOTIDE SEQUENCE [LARGE SCALE GENOMIC DNA]</scope>
    <source>
        <strain evidence="2">WH 8501</strain>
    </source>
</reference>
<dbReference type="Pfam" id="PF05685">
    <property type="entry name" value="Uma2"/>
    <property type="match status" value="1"/>
</dbReference>
<dbReference type="InterPro" id="IPR011335">
    <property type="entry name" value="Restrct_endonuc-II-like"/>
</dbReference>
<dbReference type="PANTHER" id="PTHR36558:SF1">
    <property type="entry name" value="RESTRICTION ENDONUCLEASE DOMAIN-CONTAINING PROTEIN-RELATED"/>
    <property type="match status" value="1"/>
</dbReference>
<dbReference type="CDD" id="cd06260">
    <property type="entry name" value="DUF820-like"/>
    <property type="match status" value="1"/>
</dbReference>
<protein>
    <recommendedName>
        <fullName evidence="1">Putative restriction endonuclease domain-containing protein</fullName>
    </recommendedName>
</protein>
<reference evidence="2" key="3">
    <citation type="submission" date="2016-12" db="EMBL/GenBank/DDBJ databases">
        <title>Annotation of the draft genome assembly of Crocosphaera watsonii WH 8501.</title>
        <authorList>
            <consortium name="US DOE Joint Genome Institute (JGI-ORNL)"/>
            <person name="Larimer F."/>
            <person name="Land M."/>
        </authorList>
    </citation>
    <scope>NUCLEOTIDE SEQUENCE</scope>
    <source>
        <strain evidence="2">WH 8501</strain>
    </source>
</reference>
<dbReference type="AlphaFoldDB" id="Q4BWY9"/>
<gene>
    <name evidence="2" type="ORF">CwatDRAFT_1231</name>
</gene>
<dbReference type="InterPro" id="IPR012296">
    <property type="entry name" value="Nuclease_put_TT1808"/>
</dbReference>
<dbReference type="Gene3D" id="3.90.1570.10">
    <property type="entry name" value="tt1808, chain A"/>
    <property type="match status" value="1"/>
</dbReference>
<evidence type="ECO:0000313" key="3">
    <source>
        <dbReference type="Proteomes" id="UP000003922"/>
    </source>
</evidence>
<dbReference type="KEGG" id="cwa:CwatDRAFT_1231"/>
<reference evidence="2" key="2">
    <citation type="submission" date="2005-06" db="EMBL/GenBank/DDBJ databases">
        <title>Sequencing of the draft genome and assembly of Crocosphaera watsonii WH 8501.</title>
        <authorList>
            <consortium name="US DOE Joint Genome Institute (JGI-PGF)"/>
            <person name="Copeland A."/>
            <person name="Lucas S."/>
            <person name="Lapidus A."/>
            <person name="Barry K."/>
            <person name="Detter C."/>
            <person name="Glavina T."/>
            <person name="Hammon N."/>
            <person name="Israni S."/>
            <person name="Pitluck S."/>
            <person name="Richardson P."/>
        </authorList>
    </citation>
    <scope>NUCLEOTIDE SEQUENCE [LARGE SCALE GENOMIC DNA]</scope>
    <source>
        <strain evidence="2">WH 8501</strain>
    </source>
</reference>
<sequence>MVAAKEHFYMTPEEYLEWEEQQPLKYEYMDGEVYVMSDNTLPHNTIALNLACTLKSHLKTKGGKVLICGAKVQVSETGPYHYPDVVVSCDERDKKAINFLQYPCLIIEVLSPCTEGFDRGKKFRNYRQIETLREYVLVSAEQKLIESFRINDKGVWELYSFSENETLKLESIDFNCSVELIYEDVILTDENE</sequence>
<evidence type="ECO:0000259" key="1">
    <source>
        <dbReference type="Pfam" id="PF05685"/>
    </source>
</evidence>
<dbReference type="SUPFAM" id="SSF52980">
    <property type="entry name" value="Restriction endonuclease-like"/>
    <property type="match status" value="1"/>
</dbReference>
<dbReference type="EMBL" id="AADV02000146">
    <property type="protein sequence ID" value="EAM48420.1"/>
    <property type="molecule type" value="Genomic_DNA"/>
</dbReference>
<name>Q4BWY9_CROWT</name>
<dbReference type="OrthoDB" id="422510at2"/>
<keyword evidence="3" id="KW-1185">Reference proteome</keyword>
<dbReference type="InterPro" id="IPR008538">
    <property type="entry name" value="Uma2"/>
</dbReference>
<proteinExistence type="predicted"/>
<dbReference type="PANTHER" id="PTHR36558">
    <property type="entry name" value="GLR1098 PROTEIN"/>
    <property type="match status" value="1"/>
</dbReference>
<accession>Q4BWY9</accession>
<feature type="domain" description="Putative restriction endonuclease" evidence="1">
    <location>
        <begin position="12"/>
        <end position="172"/>
    </location>
</feature>
<dbReference type="RefSeq" id="WP_007307794.1">
    <property type="nucleotide sequence ID" value="NZ_AADV02000146.1"/>
</dbReference>